<dbReference type="SUPFAM" id="SSF51261">
    <property type="entry name" value="Duplicated hybrid motif"/>
    <property type="match status" value="1"/>
</dbReference>
<accession>A0AAE3XKL9</accession>
<dbReference type="InterPro" id="IPR011055">
    <property type="entry name" value="Dup_hybrid_motif"/>
</dbReference>
<sequence>MNGSIRLVFFVLLLAVNSVALAQNSKSKLETQKKKEQKKISESEKILKEVEGKESVSIGRLNALNQQIKDRENLMKTLNDEVDFLSEELKKQENVISDLEKDLEDILKEYGEMLYLAQKANNGFQRILLIFSSSNFREFFLRMKYLQQYAEARNKQIVVIKETRKELLGQKQIFELQKAEKEIALRSKLAEQKQLETLKDKQASLLASLSKQKKSLRRDIEKYKREVKKLDQLIAKVVKKEIALAMAKKKKDEEAKAKANIKNAKASVKTPSASISSGASFGKYKKKIPWPVGYGFVSRKFGKIEHPVLKGISIQNQGVDIQTKKGEKARAVYDGVVKSIAQVPGAMNNVVIVQHGQYFTVYAKLKSVTVKNGDKIAKGQEVGVVYTDKSGRTELQFQLWHKQQNLNPEYWLTKK</sequence>
<evidence type="ECO:0000313" key="5">
    <source>
        <dbReference type="EMBL" id="MDR6237728.1"/>
    </source>
</evidence>
<gene>
    <name evidence="5" type="ORF">HNQ88_000704</name>
</gene>
<name>A0AAE3XKL9_9BACT</name>
<protein>
    <submittedName>
        <fullName evidence="5">Septal ring factor EnvC (AmiA/AmiB activator)</fullName>
    </submittedName>
</protein>
<evidence type="ECO:0000259" key="4">
    <source>
        <dbReference type="Pfam" id="PF01551"/>
    </source>
</evidence>
<dbReference type="RefSeq" id="WP_309937197.1">
    <property type="nucleotide sequence ID" value="NZ_AP025305.1"/>
</dbReference>
<keyword evidence="2" id="KW-0175">Coiled coil</keyword>
<dbReference type="InterPro" id="IPR050570">
    <property type="entry name" value="Cell_wall_metabolism_enzyme"/>
</dbReference>
<dbReference type="InterPro" id="IPR016047">
    <property type="entry name" value="M23ase_b-sheet_dom"/>
</dbReference>
<feature type="signal peptide" evidence="3">
    <location>
        <begin position="1"/>
        <end position="22"/>
    </location>
</feature>
<organism evidence="5 6">
    <name type="scientific">Aureibacter tunicatorum</name>
    <dbReference type="NCBI Taxonomy" id="866807"/>
    <lineage>
        <taxon>Bacteria</taxon>
        <taxon>Pseudomonadati</taxon>
        <taxon>Bacteroidota</taxon>
        <taxon>Cytophagia</taxon>
        <taxon>Cytophagales</taxon>
        <taxon>Persicobacteraceae</taxon>
        <taxon>Aureibacter</taxon>
    </lineage>
</organism>
<dbReference type="Gene3D" id="6.10.250.3150">
    <property type="match status" value="1"/>
</dbReference>
<dbReference type="PANTHER" id="PTHR21666">
    <property type="entry name" value="PEPTIDASE-RELATED"/>
    <property type="match status" value="1"/>
</dbReference>
<dbReference type="Gene3D" id="2.70.70.10">
    <property type="entry name" value="Glucose Permease (Domain IIA)"/>
    <property type="match status" value="1"/>
</dbReference>
<feature type="coiled-coil region" evidence="2">
    <location>
        <begin position="19"/>
        <end position="109"/>
    </location>
</feature>
<dbReference type="Proteomes" id="UP001185092">
    <property type="component" value="Unassembled WGS sequence"/>
</dbReference>
<evidence type="ECO:0000256" key="2">
    <source>
        <dbReference type="SAM" id="Coils"/>
    </source>
</evidence>
<evidence type="ECO:0000313" key="6">
    <source>
        <dbReference type="Proteomes" id="UP001185092"/>
    </source>
</evidence>
<dbReference type="AlphaFoldDB" id="A0AAE3XKL9"/>
<dbReference type="EMBL" id="JAVDQD010000001">
    <property type="protein sequence ID" value="MDR6237728.1"/>
    <property type="molecule type" value="Genomic_DNA"/>
</dbReference>
<feature type="domain" description="M23ase beta-sheet core" evidence="4">
    <location>
        <begin position="316"/>
        <end position="408"/>
    </location>
</feature>
<feature type="coiled-coil region" evidence="2">
    <location>
        <begin position="206"/>
        <end position="267"/>
    </location>
</feature>
<keyword evidence="6" id="KW-1185">Reference proteome</keyword>
<evidence type="ECO:0000256" key="1">
    <source>
        <dbReference type="ARBA" id="ARBA00022729"/>
    </source>
</evidence>
<keyword evidence="1 3" id="KW-0732">Signal</keyword>
<dbReference type="GO" id="GO:0004222">
    <property type="term" value="F:metalloendopeptidase activity"/>
    <property type="evidence" value="ECO:0007669"/>
    <property type="project" value="TreeGrafter"/>
</dbReference>
<feature type="chain" id="PRO_5042077964" evidence="3">
    <location>
        <begin position="23"/>
        <end position="415"/>
    </location>
</feature>
<dbReference type="Pfam" id="PF01551">
    <property type="entry name" value="Peptidase_M23"/>
    <property type="match status" value="1"/>
</dbReference>
<reference evidence="5" key="1">
    <citation type="submission" date="2023-07" db="EMBL/GenBank/DDBJ databases">
        <title>Genomic Encyclopedia of Type Strains, Phase IV (KMG-IV): sequencing the most valuable type-strain genomes for metagenomic binning, comparative biology and taxonomic classification.</title>
        <authorList>
            <person name="Goeker M."/>
        </authorList>
    </citation>
    <scope>NUCLEOTIDE SEQUENCE</scope>
    <source>
        <strain evidence="5">DSM 26174</strain>
    </source>
</reference>
<evidence type="ECO:0000256" key="3">
    <source>
        <dbReference type="SAM" id="SignalP"/>
    </source>
</evidence>
<dbReference type="PANTHER" id="PTHR21666:SF289">
    <property type="entry name" value="L-ALA--D-GLU ENDOPEPTIDASE"/>
    <property type="match status" value="1"/>
</dbReference>
<proteinExistence type="predicted"/>
<dbReference type="CDD" id="cd12797">
    <property type="entry name" value="M23_peptidase"/>
    <property type="match status" value="1"/>
</dbReference>
<comment type="caution">
    <text evidence="5">The sequence shown here is derived from an EMBL/GenBank/DDBJ whole genome shotgun (WGS) entry which is preliminary data.</text>
</comment>